<dbReference type="InParanoid" id="W3XIV9"/>
<evidence type="ECO:0000313" key="3">
    <source>
        <dbReference type="EMBL" id="ETS85955.1"/>
    </source>
</evidence>
<dbReference type="RefSeq" id="XP_007830752.1">
    <property type="nucleotide sequence ID" value="XM_007832561.1"/>
</dbReference>
<dbReference type="Pfam" id="PF06985">
    <property type="entry name" value="HET"/>
    <property type="match status" value="1"/>
</dbReference>
<keyword evidence="4" id="KW-1185">Reference proteome</keyword>
<dbReference type="KEGG" id="pfy:PFICI_03980"/>
<reference evidence="4" key="1">
    <citation type="journal article" date="2015" name="BMC Genomics">
        <title>Genomic and transcriptomic analysis of the endophytic fungus Pestalotiopsis fici reveals its lifestyle and high potential for synthesis of natural products.</title>
        <authorList>
            <person name="Wang X."/>
            <person name="Zhang X."/>
            <person name="Liu L."/>
            <person name="Xiang M."/>
            <person name="Wang W."/>
            <person name="Sun X."/>
            <person name="Che Y."/>
            <person name="Guo L."/>
            <person name="Liu G."/>
            <person name="Guo L."/>
            <person name="Wang C."/>
            <person name="Yin W.B."/>
            <person name="Stadler M."/>
            <person name="Zhang X."/>
            <person name="Liu X."/>
        </authorList>
    </citation>
    <scope>NUCLEOTIDE SEQUENCE [LARGE SCALE GENOMIC DNA]</scope>
    <source>
        <strain evidence="4">W106-1 / CGMCC3.15140</strain>
    </source>
</reference>
<accession>W3XIV9</accession>
<evidence type="ECO:0000256" key="1">
    <source>
        <dbReference type="SAM" id="MobiDB-lite"/>
    </source>
</evidence>
<feature type="compositionally biased region" description="Basic and acidic residues" evidence="1">
    <location>
        <begin position="80"/>
        <end position="98"/>
    </location>
</feature>
<dbReference type="OrthoDB" id="265717at2759"/>
<protein>
    <recommendedName>
        <fullName evidence="2">Heterokaryon incompatibility domain-containing protein</fullName>
    </recommendedName>
</protein>
<sequence length="717" mass="79228">MDSQQQAAAAASIPEYNYRPLDEARNEIRVLSLSGMGEDDNENPGRGLVHAEMHHVSLDAHLPDFSAFNANVAPRPLSRRGTDEEWRRFSDQSRRDTENAGPQPPARSHPRYHRFTWGDYGALSYTWGDQSDKVPIILDGHVVCVGRNLEAALRALCTDPDYMDGLRLWVDAICINQRDLDERSKQVKRMGDIFGGSLMMTIWLGTATGNDDQPLPDDVQSGLDMLVEAVEHSSDEGAARVQLNLLLDNPAKRAPALDAIELVVQKTYWSRVWVIQEKCLGPYNPVVVLGRFRFALMRLHLLLAYANSVSGATRDREKVWRILKLVELVVANQERLGSSVLPAEASLQQVAERRRRDLDDIGLLLMLGRLAGCQDERDKLYGLMGMMPKCVSRHIVPDYGAPVPRVFADFARALIHGFDSLDLVVTGATDTPLGARLASWVPDLTDTWDMYLWGTSCAASGDRSPVVRIEGANGEILIAAGFEVDVVDAAGPHLGWGPGGLEVWIPGDQETSDAPMPSDPRAAIARTLYRDAQYDVSTHTSVIDIPWLTSLDGAVEARIGAMLAKGWGPVLNHASIVDLHLLRTRLDEQFRPWSLRFRSFFPGGSEGTDWEVPECTDPEGFVRALDKHVGIVYPVMTTNRGRFGASIKRARKGDRIFVLLGCSAPVLVRPTTVKDGKEADVEAFSVVSQCYVEGVMKGQALRQLGDREAKIGDIRLV</sequence>
<evidence type="ECO:0000259" key="2">
    <source>
        <dbReference type="Pfam" id="PF06985"/>
    </source>
</evidence>
<dbReference type="PANTHER" id="PTHR24148:SF64">
    <property type="entry name" value="HETEROKARYON INCOMPATIBILITY DOMAIN-CONTAINING PROTEIN"/>
    <property type="match status" value="1"/>
</dbReference>
<name>W3XIV9_PESFW</name>
<dbReference type="EMBL" id="KI912110">
    <property type="protein sequence ID" value="ETS85955.1"/>
    <property type="molecule type" value="Genomic_DNA"/>
</dbReference>
<dbReference type="GeneID" id="19268993"/>
<dbReference type="PANTHER" id="PTHR24148">
    <property type="entry name" value="ANKYRIN REPEAT DOMAIN-CONTAINING PROTEIN 39 HOMOLOG-RELATED"/>
    <property type="match status" value="1"/>
</dbReference>
<proteinExistence type="predicted"/>
<dbReference type="STRING" id="1229662.W3XIV9"/>
<dbReference type="AlphaFoldDB" id="W3XIV9"/>
<dbReference type="InterPro" id="IPR052895">
    <property type="entry name" value="HetReg/Transcr_Mod"/>
</dbReference>
<feature type="region of interest" description="Disordered" evidence="1">
    <location>
        <begin position="74"/>
        <end position="111"/>
    </location>
</feature>
<dbReference type="OMA" id="CDASWGQ"/>
<organism evidence="3 4">
    <name type="scientific">Pestalotiopsis fici (strain W106-1 / CGMCC3.15140)</name>
    <dbReference type="NCBI Taxonomy" id="1229662"/>
    <lineage>
        <taxon>Eukaryota</taxon>
        <taxon>Fungi</taxon>
        <taxon>Dikarya</taxon>
        <taxon>Ascomycota</taxon>
        <taxon>Pezizomycotina</taxon>
        <taxon>Sordariomycetes</taxon>
        <taxon>Xylariomycetidae</taxon>
        <taxon>Amphisphaeriales</taxon>
        <taxon>Sporocadaceae</taxon>
        <taxon>Pestalotiopsis</taxon>
    </lineage>
</organism>
<dbReference type="Proteomes" id="UP000030651">
    <property type="component" value="Unassembled WGS sequence"/>
</dbReference>
<evidence type="ECO:0000313" key="4">
    <source>
        <dbReference type="Proteomes" id="UP000030651"/>
    </source>
</evidence>
<gene>
    <name evidence="3" type="ORF">PFICI_03980</name>
</gene>
<dbReference type="eggNOG" id="ENOG502SJJD">
    <property type="taxonomic scope" value="Eukaryota"/>
</dbReference>
<feature type="domain" description="Heterokaryon incompatibility" evidence="2">
    <location>
        <begin position="120"/>
        <end position="277"/>
    </location>
</feature>
<dbReference type="HOGENOM" id="CLU_004184_7_2_1"/>
<dbReference type="InterPro" id="IPR010730">
    <property type="entry name" value="HET"/>
</dbReference>